<dbReference type="GO" id="GO:0016757">
    <property type="term" value="F:glycosyltransferase activity"/>
    <property type="evidence" value="ECO:0007669"/>
    <property type="project" value="UniProtKB-KW"/>
</dbReference>
<dbReference type="EMBL" id="CP146609">
    <property type="protein sequence ID" value="WWX21960.1"/>
    <property type="molecule type" value="Genomic_DNA"/>
</dbReference>
<dbReference type="EC" id="2.4.-.-" evidence="2"/>
<organism evidence="2 3">
    <name type="scientific">Pseudodesulfovibrio methanolicus</name>
    <dbReference type="NCBI Taxonomy" id="3126690"/>
    <lineage>
        <taxon>Bacteria</taxon>
        <taxon>Pseudomonadati</taxon>
        <taxon>Thermodesulfobacteriota</taxon>
        <taxon>Desulfovibrionia</taxon>
        <taxon>Desulfovibrionales</taxon>
        <taxon>Desulfovibrionaceae</taxon>
    </lineage>
</organism>
<dbReference type="Gene3D" id="3.40.50.2000">
    <property type="entry name" value="Glycogen Phosphorylase B"/>
    <property type="match status" value="1"/>
</dbReference>
<accession>A0ABZ2J0Q6</accession>
<dbReference type="CDD" id="cd03801">
    <property type="entry name" value="GT4_PimA-like"/>
    <property type="match status" value="1"/>
</dbReference>
<dbReference type="InterPro" id="IPR001296">
    <property type="entry name" value="Glyco_trans_1"/>
</dbReference>
<protein>
    <submittedName>
        <fullName evidence="2">Glycosyltransferase family 4 protein</fullName>
        <ecNumber evidence="2">2.4.-.-</ecNumber>
    </submittedName>
</protein>
<dbReference type="SUPFAM" id="SSF53756">
    <property type="entry name" value="UDP-Glycosyltransferase/glycogen phosphorylase"/>
    <property type="match status" value="1"/>
</dbReference>
<evidence type="ECO:0000313" key="2">
    <source>
        <dbReference type="EMBL" id="WWX21960.1"/>
    </source>
</evidence>
<keyword evidence="3" id="KW-1185">Reference proteome</keyword>
<dbReference type="InterPro" id="IPR050194">
    <property type="entry name" value="Glycosyltransferase_grp1"/>
</dbReference>
<dbReference type="Pfam" id="PF00534">
    <property type="entry name" value="Glycos_transf_1"/>
    <property type="match status" value="1"/>
</dbReference>
<evidence type="ECO:0000259" key="1">
    <source>
        <dbReference type="Pfam" id="PF00534"/>
    </source>
</evidence>
<dbReference type="PANTHER" id="PTHR45947:SF3">
    <property type="entry name" value="SULFOQUINOVOSYL TRANSFERASE SQD2"/>
    <property type="match status" value="1"/>
</dbReference>
<dbReference type="Proteomes" id="UP001385389">
    <property type="component" value="Chromosome"/>
</dbReference>
<sequence length="375" mass="42120">MPKRMLCLLTNLLGGKVISAKLKRTLEDMELLEVDAVYFDVTDYATYPLPRLLRLSSILEAAWVISQKVKDVDFSSYDVILVGSFEMLWPVRKYAGSIPTLVCLDSTPVAARSLIALERSSLKEQFKKNVLFLLYKGMFGPIFRKLKACFPRTDWCARSLAEDFRVVPERIVTCYPPLDLDRWKPKEGYSPADQPLRLLFVGNDFTRKGGEELLRLFEETLSPWCTLTIVSSDAGLDGRAFPPGVKRRTNIPYDEMPALFRQADVFVFPTRRDQLGLVVTEAMACGLPVIARSVGGLVDIVKDGWNGYLMPYDAPMEAWGDRIMALVHDRDKVNEMGGNSSTLAHDLFSRSLFDEKIQGTVRAVLAGEQFSGGPE</sequence>
<reference evidence="2 3" key="1">
    <citation type="submission" date="2024-03" db="EMBL/GenBank/DDBJ databases">
        <title>Phenotype and Genome Characterization of a Sulfate-Reducing Bacterium Pseudodesulfovibrio sp. strain 5S69, isolated from Petroleum Reservoir in Tatarstan (Russia).</title>
        <authorList>
            <person name="Bidzhieva S.K."/>
            <person name="Kadnikov V."/>
            <person name="Tourova T.P."/>
            <person name="Samigullina S.R."/>
            <person name="Sokolova D.S."/>
            <person name="Poltaraus A.B."/>
            <person name="Avtukh A.N."/>
            <person name="Tereshina V.M."/>
            <person name="Mardanov A.V."/>
            <person name="Nazina T.N."/>
        </authorList>
    </citation>
    <scope>NUCLEOTIDE SEQUENCE [LARGE SCALE GENOMIC DNA]</scope>
    <source>
        <strain evidence="2 3">5S69</strain>
    </source>
</reference>
<evidence type="ECO:0000313" key="3">
    <source>
        <dbReference type="Proteomes" id="UP001385389"/>
    </source>
</evidence>
<dbReference type="PANTHER" id="PTHR45947">
    <property type="entry name" value="SULFOQUINOVOSYL TRANSFERASE SQD2"/>
    <property type="match status" value="1"/>
</dbReference>
<gene>
    <name evidence="2" type="ORF">V8V93_16125</name>
</gene>
<name>A0ABZ2J0Q6_9BACT</name>
<proteinExistence type="predicted"/>
<keyword evidence="2" id="KW-0808">Transferase</keyword>
<keyword evidence="2" id="KW-0328">Glycosyltransferase</keyword>
<feature type="domain" description="Glycosyl transferase family 1" evidence="1">
    <location>
        <begin position="189"/>
        <end position="339"/>
    </location>
</feature>
<dbReference type="RefSeq" id="WP_338667634.1">
    <property type="nucleotide sequence ID" value="NZ_CP146609.1"/>
</dbReference>